<name>A0A841I1P8_9DEIO</name>
<dbReference type="RefSeq" id="WP_183987664.1">
    <property type="nucleotide sequence ID" value="NZ_JACHHG010000008.1"/>
</dbReference>
<sequence length="100" mass="10647">MTKPVSPEDRQKYDQVFMQVISSVQAEAQATRPQGSGAIAQMFHKEQVSTALQAAAALIAGWNAGQIDTRAIARGAGALRGLGLEDAAARLENLIRIDEV</sequence>
<proteinExistence type="predicted"/>
<accession>A0A841I1P8</accession>
<comment type="caution">
    <text evidence="1">The sequence shown here is derived from an EMBL/GenBank/DDBJ whole genome shotgun (WGS) entry which is preliminary data.</text>
</comment>
<dbReference type="AlphaFoldDB" id="A0A841I1P8"/>
<evidence type="ECO:0000313" key="1">
    <source>
        <dbReference type="EMBL" id="MBB6098914.1"/>
    </source>
</evidence>
<gene>
    <name evidence="1" type="ORF">HNR42_002349</name>
</gene>
<reference evidence="1 2" key="1">
    <citation type="submission" date="2020-08" db="EMBL/GenBank/DDBJ databases">
        <title>Genomic Encyclopedia of Type Strains, Phase IV (KMG-IV): sequencing the most valuable type-strain genomes for metagenomic binning, comparative biology and taxonomic classification.</title>
        <authorList>
            <person name="Goeker M."/>
        </authorList>
    </citation>
    <scope>NUCLEOTIDE SEQUENCE [LARGE SCALE GENOMIC DNA]</scope>
    <source>
        <strain evidence="1 2">DSM 21458</strain>
    </source>
</reference>
<dbReference type="EMBL" id="JACHHG010000008">
    <property type="protein sequence ID" value="MBB6098914.1"/>
    <property type="molecule type" value="Genomic_DNA"/>
</dbReference>
<organism evidence="1 2">
    <name type="scientific">Deinobacterium chartae</name>
    <dbReference type="NCBI Taxonomy" id="521158"/>
    <lineage>
        <taxon>Bacteria</taxon>
        <taxon>Thermotogati</taxon>
        <taxon>Deinococcota</taxon>
        <taxon>Deinococci</taxon>
        <taxon>Deinococcales</taxon>
        <taxon>Deinococcaceae</taxon>
        <taxon>Deinobacterium</taxon>
    </lineage>
</organism>
<keyword evidence="2" id="KW-1185">Reference proteome</keyword>
<protein>
    <submittedName>
        <fullName evidence="1">Uncharacterized protein</fullName>
    </submittedName>
</protein>
<evidence type="ECO:0000313" key="2">
    <source>
        <dbReference type="Proteomes" id="UP000569951"/>
    </source>
</evidence>
<dbReference type="Proteomes" id="UP000569951">
    <property type="component" value="Unassembled WGS sequence"/>
</dbReference>